<name>A0A3B6U630_WHEAT</name>
<dbReference type="EnsemblPlants" id="TraesCSU02G111900.1">
    <property type="protein sequence ID" value="TraesCSU02G111900.1"/>
    <property type="gene ID" value="TraesCSU02G111900"/>
</dbReference>
<organism evidence="1">
    <name type="scientific">Triticum aestivum</name>
    <name type="common">Wheat</name>
    <dbReference type="NCBI Taxonomy" id="4565"/>
    <lineage>
        <taxon>Eukaryota</taxon>
        <taxon>Viridiplantae</taxon>
        <taxon>Streptophyta</taxon>
        <taxon>Embryophyta</taxon>
        <taxon>Tracheophyta</taxon>
        <taxon>Spermatophyta</taxon>
        <taxon>Magnoliopsida</taxon>
        <taxon>Liliopsida</taxon>
        <taxon>Poales</taxon>
        <taxon>Poaceae</taxon>
        <taxon>BOP clade</taxon>
        <taxon>Pooideae</taxon>
        <taxon>Triticodae</taxon>
        <taxon>Triticeae</taxon>
        <taxon>Triticinae</taxon>
        <taxon>Triticum</taxon>
    </lineage>
</organism>
<evidence type="ECO:0000313" key="1">
    <source>
        <dbReference type="EnsemblPlants" id="TraesCSU02G111900.1"/>
    </source>
</evidence>
<dbReference type="InterPro" id="IPR032675">
    <property type="entry name" value="LRR_dom_sf"/>
</dbReference>
<evidence type="ECO:0008006" key="3">
    <source>
        <dbReference type="Google" id="ProtNLM"/>
    </source>
</evidence>
<sequence>MVGWEEWQWEEQVQAFPVLQELFLSQCKLKCLPPGLASQARALNKLSVRYVQGLISLENFSSLVELGLNEDLDLERITNLPRLQKLTIEECPELKVLEGVPALQRLVLAEEDMESLPEYMGGINPRHLELYCSLELLISIAAGQSGPEWDMFSHVEHVKAYAREGDNRKKWYVLYIANPFNLETNVSRSFMSRGT</sequence>
<dbReference type="Proteomes" id="UP000019116">
    <property type="component" value="Chromosome Un"/>
</dbReference>
<dbReference type="AlphaFoldDB" id="A0A3B6U630"/>
<dbReference type="SMR" id="A0A3B6U630"/>
<dbReference type="SUPFAM" id="SSF52047">
    <property type="entry name" value="RNI-like"/>
    <property type="match status" value="1"/>
</dbReference>
<accession>A0A3B6U630</accession>
<proteinExistence type="predicted"/>
<reference evidence="1" key="2">
    <citation type="submission" date="2018-10" db="UniProtKB">
        <authorList>
            <consortium name="EnsemblPlants"/>
        </authorList>
    </citation>
    <scope>IDENTIFICATION</scope>
</reference>
<dbReference type="Gramene" id="TraesSYM6D03G03603140.1">
    <property type="protein sequence ID" value="TraesSYM6D03G03603140.1"/>
    <property type="gene ID" value="TraesSYM6D03G03603140"/>
</dbReference>
<protein>
    <recommendedName>
        <fullName evidence="3">NB-ARC domain-containing protein</fullName>
    </recommendedName>
</protein>
<dbReference type="Gene3D" id="3.80.10.10">
    <property type="entry name" value="Ribonuclease Inhibitor"/>
    <property type="match status" value="1"/>
</dbReference>
<dbReference type="OrthoDB" id="762143at2759"/>
<reference evidence="1" key="1">
    <citation type="submission" date="2018-08" db="EMBL/GenBank/DDBJ databases">
        <authorList>
            <person name="Rossello M."/>
        </authorList>
    </citation>
    <scope>NUCLEOTIDE SEQUENCE [LARGE SCALE GENOMIC DNA]</scope>
    <source>
        <strain evidence="1">cv. Chinese Spring</strain>
    </source>
</reference>
<dbReference type="Gramene" id="TraesLAC6D03G03613290.1">
    <property type="protein sequence ID" value="TraesLAC6D03G03613290.1"/>
    <property type="gene ID" value="TraesLAC6D03G03613290"/>
</dbReference>
<keyword evidence="2" id="KW-1185">Reference proteome</keyword>
<dbReference type="Gramene" id="TraesCSU02G111900.1">
    <property type="protein sequence ID" value="TraesCSU02G111900.1"/>
    <property type="gene ID" value="TraesCSU02G111900"/>
</dbReference>
<evidence type="ECO:0000313" key="2">
    <source>
        <dbReference type="Proteomes" id="UP000019116"/>
    </source>
</evidence>